<feature type="compositionally biased region" description="Acidic residues" evidence="1">
    <location>
        <begin position="29"/>
        <end position="65"/>
    </location>
</feature>
<dbReference type="AlphaFoldDB" id="A0AAF0IZI1"/>
<gene>
    <name evidence="3" type="ORF">MEQU1_001195</name>
</gene>
<name>A0AAF0IZI1_9BASI</name>
<keyword evidence="4" id="KW-1185">Reference proteome</keyword>
<organism evidence="3 4">
    <name type="scientific">Malassezia equina</name>
    <dbReference type="NCBI Taxonomy" id="1381935"/>
    <lineage>
        <taxon>Eukaryota</taxon>
        <taxon>Fungi</taxon>
        <taxon>Dikarya</taxon>
        <taxon>Basidiomycota</taxon>
        <taxon>Ustilaginomycotina</taxon>
        <taxon>Malasseziomycetes</taxon>
        <taxon>Malasseziales</taxon>
        <taxon>Malasseziaceae</taxon>
        <taxon>Malassezia</taxon>
    </lineage>
</organism>
<dbReference type="PANTHER" id="PTHR21561">
    <property type="entry name" value="INO80 COMPLEX SUBUNIT B"/>
    <property type="match status" value="1"/>
</dbReference>
<feature type="compositionally biased region" description="Acidic residues" evidence="1">
    <location>
        <begin position="118"/>
        <end position="142"/>
    </location>
</feature>
<dbReference type="GO" id="GO:0006338">
    <property type="term" value="P:chromatin remodeling"/>
    <property type="evidence" value="ECO:0007669"/>
    <property type="project" value="InterPro"/>
</dbReference>
<dbReference type="SMART" id="SM01406">
    <property type="entry name" value="PAPA-1"/>
    <property type="match status" value="1"/>
</dbReference>
<dbReference type="PANTHER" id="PTHR21561:SF12">
    <property type="entry name" value="INO80 COMPLEX SUBUNIT B"/>
    <property type="match status" value="1"/>
</dbReference>
<feature type="compositionally biased region" description="Basic residues" evidence="1">
    <location>
        <begin position="95"/>
        <end position="105"/>
    </location>
</feature>
<dbReference type="Pfam" id="PF04795">
    <property type="entry name" value="PAPA-1"/>
    <property type="match status" value="1"/>
</dbReference>
<dbReference type="EMBL" id="CP119901">
    <property type="protein sequence ID" value="WFD22523.1"/>
    <property type="molecule type" value="Genomic_DNA"/>
</dbReference>
<feature type="region of interest" description="Disordered" evidence="1">
    <location>
        <begin position="272"/>
        <end position="294"/>
    </location>
</feature>
<feature type="region of interest" description="Disordered" evidence="1">
    <location>
        <begin position="185"/>
        <end position="252"/>
    </location>
</feature>
<dbReference type="Proteomes" id="UP001214415">
    <property type="component" value="Chromosome 2"/>
</dbReference>
<evidence type="ECO:0000313" key="4">
    <source>
        <dbReference type="Proteomes" id="UP001214415"/>
    </source>
</evidence>
<sequence length="294" mass="32956">MSVGEAGRLDTLDAGEMSDEYADTPIDYEAGEPESEEQEDEDAYMSEDDDDEVDELVDEVDESEVVPETNRRSRRAPLRITLKRKNAKETPSGRRSARASKRTARARQMDDAAPRAADEDEGEEEEDEEMEDDELEGNDSDEVSTTTGEVPMTARQLARANRARGLLTEELVELPMGMLCTLITESSKKKKLSETELALRRSETARRRRNQSERKLEDDKIEAGKVRGKDKGDNEGADEADHPRKPRDLKANYPQPMFRYINRADQSLLAVPLGPPFVGAESDTQAEGLHGRRA</sequence>
<reference evidence="3" key="1">
    <citation type="submission" date="2023-03" db="EMBL/GenBank/DDBJ databases">
        <title>Mating type loci evolution in Malassezia.</title>
        <authorList>
            <person name="Coelho M.A."/>
        </authorList>
    </citation>
    <scope>NUCLEOTIDE SEQUENCE</scope>
    <source>
        <strain evidence="3">CBS 12830</strain>
    </source>
</reference>
<evidence type="ECO:0000259" key="2">
    <source>
        <dbReference type="SMART" id="SM01406"/>
    </source>
</evidence>
<protein>
    <recommendedName>
        <fullName evidence="2">INO80 complex subunit B-like conserved region domain-containing protein</fullName>
    </recommendedName>
</protein>
<feature type="compositionally biased region" description="Basic and acidic residues" evidence="1">
    <location>
        <begin position="192"/>
        <end position="250"/>
    </location>
</feature>
<feature type="region of interest" description="Disordered" evidence="1">
    <location>
        <begin position="1"/>
        <end position="157"/>
    </location>
</feature>
<dbReference type="InterPro" id="IPR029523">
    <property type="entry name" value="INO80B/Ies2"/>
</dbReference>
<proteinExistence type="predicted"/>
<feature type="compositionally biased region" description="Basic residues" evidence="1">
    <location>
        <begin position="72"/>
        <end position="86"/>
    </location>
</feature>
<evidence type="ECO:0000313" key="3">
    <source>
        <dbReference type="EMBL" id="WFD22523.1"/>
    </source>
</evidence>
<evidence type="ECO:0000256" key="1">
    <source>
        <dbReference type="SAM" id="MobiDB-lite"/>
    </source>
</evidence>
<dbReference type="GO" id="GO:0031011">
    <property type="term" value="C:Ino80 complex"/>
    <property type="evidence" value="ECO:0007669"/>
    <property type="project" value="InterPro"/>
</dbReference>
<accession>A0AAF0IZI1</accession>
<feature type="domain" description="INO80 complex subunit B-like conserved region" evidence="2">
    <location>
        <begin position="196"/>
        <end position="275"/>
    </location>
</feature>
<dbReference type="InterPro" id="IPR006880">
    <property type="entry name" value="INO80B_C"/>
</dbReference>
<feature type="compositionally biased region" description="Basic and acidic residues" evidence="1">
    <location>
        <begin position="107"/>
        <end position="117"/>
    </location>
</feature>